<gene>
    <name evidence="2" type="ORF">MA20_32780</name>
</gene>
<evidence type="ECO:0000313" key="3">
    <source>
        <dbReference type="Proteomes" id="UP000030377"/>
    </source>
</evidence>
<name>A0A0A3XQ49_BRAJP</name>
<sequence>MALPCQTLGHQRAGDAGADDQNLASKAVSYRFNRRRRQDGPRCARAAQIVLLDVIIFEDGTLPGALTR</sequence>
<dbReference type="EMBL" id="JRPN01000025">
    <property type="protein sequence ID" value="KGT75291.1"/>
    <property type="molecule type" value="Genomic_DNA"/>
</dbReference>
<evidence type="ECO:0000313" key="2">
    <source>
        <dbReference type="EMBL" id="KGT75291.1"/>
    </source>
</evidence>
<dbReference type="Proteomes" id="UP000030377">
    <property type="component" value="Unassembled WGS sequence"/>
</dbReference>
<feature type="region of interest" description="Disordered" evidence="1">
    <location>
        <begin position="1"/>
        <end position="20"/>
    </location>
</feature>
<protein>
    <submittedName>
        <fullName evidence="2">Uncharacterized protein</fullName>
    </submittedName>
</protein>
<proteinExistence type="predicted"/>
<evidence type="ECO:0000256" key="1">
    <source>
        <dbReference type="SAM" id="MobiDB-lite"/>
    </source>
</evidence>
<dbReference type="KEGG" id="bjp:RN69_15250"/>
<dbReference type="AlphaFoldDB" id="A0A0A3XQ49"/>
<reference evidence="2 3" key="1">
    <citation type="submission" date="2014-09" db="EMBL/GenBank/DDBJ databases">
        <title>Draft genome of Bradyrhizobium japonicum Is-34.</title>
        <authorList>
            <person name="Tsurumaru H."/>
            <person name="Yamakawa T."/>
            <person name="Hashimoto S."/>
            <person name="Okizaki K."/>
            <person name="Kanesaki Y."/>
            <person name="Yoshikawa H."/>
            <person name="Yajima S."/>
        </authorList>
    </citation>
    <scope>NUCLEOTIDE SEQUENCE [LARGE SCALE GENOMIC DNA]</scope>
    <source>
        <strain evidence="2 3">Is-34</strain>
    </source>
</reference>
<organism evidence="2 3">
    <name type="scientific">Bradyrhizobium japonicum</name>
    <dbReference type="NCBI Taxonomy" id="375"/>
    <lineage>
        <taxon>Bacteria</taxon>
        <taxon>Pseudomonadati</taxon>
        <taxon>Pseudomonadota</taxon>
        <taxon>Alphaproteobacteria</taxon>
        <taxon>Hyphomicrobiales</taxon>
        <taxon>Nitrobacteraceae</taxon>
        <taxon>Bradyrhizobium</taxon>
    </lineage>
</organism>
<comment type="caution">
    <text evidence="2">The sequence shown here is derived from an EMBL/GenBank/DDBJ whole genome shotgun (WGS) entry which is preliminary data.</text>
</comment>
<accession>A0A0A3XQ49</accession>